<keyword evidence="3" id="KW-1185">Reference proteome</keyword>
<accession>A0A0N4W839</accession>
<dbReference type="AlphaFoldDB" id="A0A0N4W839"/>
<dbReference type="OrthoDB" id="5863934at2759"/>
<evidence type="ECO:0000313" key="3">
    <source>
        <dbReference type="Proteomes" id="UP000268014"/>
    </source>
</evidence>
<evidence type="ECO:0000313" key="4">
    <source>
        <dbReference type="WBParaSite" id="HPLM_0000634501-mRNA-1"/>
    </source>
</evidence>
<dbReference type="InterPro" id="IPR001214">
    <property type="entry name" value="SET_dom"/>
</dbReference>
<dbReference type="PANTHER" id="PTHR47250">
    <property type="entry name" value="HISTONE-LYSINE N-METHYLTRANSFERASE SET-6"/>
    <property type="match status" value="1"/>
</dbReference>
<sequence length="508" mass="58167">MSSNGRSWNEELEVIKGCAATILYRKRRSARLLPTTAQLEDLMRENRRFTSYFSITKICRLKEMVKQLLPSSDTVGEHLSCTDFHSDFGQFIYNPLRSRTPRYRLNRDISCGQEVFPVRVYSDTGNCIPPEEFTYISSCDFSMFKENDISERTRDLLTVKCDCDDLICGELCSCRKMNDMLTYCTIMGDGRVFVNSNATFFNTLIVGCGSKCSCKGQCKNSLRATSLPAPFRFEVFRRSDNLGFGLRTLSNIPQGCAVVEFCGEVVKSQVLSSRGQESLDYSFCLNSWEESEIYERLASAKNIKSEAFKVLNEVAYIDPTRKGNIARFISHGCFPNLIMLRYAENDLRLHHSRAILFATQPILGGTELFFDYGINYLNRAGFKCECGTMWCDSVTARWRSSSLTQEEWRNIITQKSLEYFSYVKQRMELYDSKAKQFLRNEGIVRPEYDDLDEPFLGAQSSLSRIDPACVHKRVGENEPVICYNLYCRSLSKCTCKPLVRVIPTITLD</sequence>
<dbReference type="Gene3D" id="2.170.270.10">
    <property type="entry name" value="SET domain"/>
    <property type="match status" value="1"/>
</dbReference>
<protein>
    <submittedName>
        <fullName evidence="4">SET domain-containing protein</fullName>
    </submittedName>
</protein>
<dbReference type="PANTHER" id="PTHR47250:SF3">
    <property type="entry name" value="HISTONE-LYSINE N-METHYLTRANSFERASE SET-6"/>
    <property type="match status" value="1"/>
</dbReference>
<dbReference type="PROSITE" id="PS50280">
    <property type="entry name" value="SET"/>
    <property type="match status" value="1"/>
</dbReference>
<dbReference type="Proteomes" id="UP000268014">
    <property type="component" value="Unassembled WGS sequence"/>
</dbReference>
<reference evidence="2 3" key="2">
    <citation type="submission" date="2018-11" db="EMBL/GenBank/DDBJ databases">
        <authorList>
            <consortium name="Pathogen Informatics"/>
        </authorList>
    </citation>
    <scope>NUCLEOTIDE SEQUENCE [LARGE SCALE GENOMIC DNA]</scope>
    <source>
        <strain evidence="2 3">MHpl1</strain>
    </source>
</reference>
<dbReference type="Pfam" id="PF00856">
    <property type="entry name" value="SET"/>
    <property type="match status" value="1"/>
</dbReference>
<evidence type="ECO:0000313" key="2">
    <source>
        <dbReference type="EMBL" id="VDO28655.1"/>
    </source>
</evidence>
<dbReference type="WBParaSite" id="HPLM_0000634501-mRNA-1">
    <property type="protein sequence ID" value="HPLM_0000634501-mRNA-1"/>
    <property type="gene ID" value="HPLM_0000634501"/>
</dbReference>
<dbReference type="SMART" id="SM00317">
    <property type="entry name" value="SET"/>
    <property type="match status" value="1"/>
</dbReference>
<feature type="domain" description="SET" evidence="1">
    <location>
        <begin position="231"/>
        <end position="373"/>
    </location>
</feature>
<dbReference type="STRING" id="6290.A0A0N4W839"/>
<dbReference type="InterPro" id="IPR046341">
    <property type="entry name" value="SET_dom_sf"/>
</dbReference>
<organism evidence="4">
    <name type="scientific">Haemonchus placei</name>
    <name type="common">Barber's pole worm</name>
    <dbReference type="NCBI Taxonomy" id="6290"/>
    <lineage>
        <taxon>Eukaryota</taxon>
        <taxon>Metazoa</taxon>
        <taxon>Ecdysozoa</taxon>
        <taxon>Nematoda</taxon>
        <taxon>Chromadorea</taxon>
        <taxon>Rhabditida</taxon>
        <taxon>Rhabditina</taxon>
        <taxon>Rhabditomorpha</taxon>
        <taxon>Strongyloidea</taxon>
        <taxon>Trichostrongylidae</taxon>
        <taxon>Haemonchus</taxon>
    </lineage>
</organism>
<dbReference type="InterPro" id="IPR053105">
    <property type="entry name" value="Class_V-like_SAM-MTase"/>
</dbReference>
<name>A0A0N4W839_HAEPC</name>
<reference evidence="4" key="1">
    <citation type="submission" date="2017-02" db="UniProtKB">
        <authorList>
            <consortium name="WormBaseParasite"/>
        </authorList>
    </citation>
    <scope>IDENTIFICATION</scope>
</reference>
<gene>
    <name evidence="2" type="ORF">HPLM_LOCUS6337</name>
</gene>
<evidence type="ECO:0000259" key="1">
    <source>
        <dbReference type="PROSITE" id="PS50280"/>
    </source>
</evidence>
<dbReference type="EMBL" id="UZAF01016478">
    <property type="protein sequence ID" value="VDO28655.1"/>
    <property type="molecule type" value="Genomic_DNA"/>
</dbReference>
<dbReference type="SUPFAM" id="SSF82199">
    <property type="entry name" value="SET domain"/>
    <property type="match status" value="1"/>
</dbReference>
<dbReference type="OMA" id="WEESEIY"/>
<proteinExistence type="predicted"/>